<evidence type="ECO:0000313" key="3">
    <source>
        <dbReference type="EMBL" id="ABO67692.1"/>
    </source>
</evidence>
<feature type="compositionally biased region" description="Basic residues" evidence="1">
    <location>
        <begin position="112"/>
        <end position="121"/>
    </location>
</feature>
<evidence type="ECO:0008006" key="5">
    <source>
        <dbReference type="Google" id="ProtNLM"/>
    </source>
</evidence>
<protein>
    <recommendedName>
        <fullName evidence="5">YqhP</fullName>
    </recommendedName>
</protein>
<keyword evidence="2" id="KW-1133">Transmembrane helix</keyword>
<feature type="transmembrane region" description="Helical" evidence="2">
    <location>
        <begin position="12"/>
        <end position="29"/>
    </location>
</feature>
<keyword evidence="2" id="KW-0812">Transmembrane</keyword>
<dbReference type="InterPro" id="IPR048110">
    <property type="entry name" value="SA1362/YqhP-like"/>
</dbReference>
<dbReference type="EMBL" id="CP000557">
    <property type="protein sequence ID" value="ABO67692.1"/>
    <property type="molecule type" value="Genomic_DNA"/>
</dbReference>
<gene>
    <name evidence="3" type="ordered locus">GTNG_2345</name>
</gene>
<dbReference type="Proteomes" id="UP000001578">
    <property type="component" value="Chromosome"/>
</dbReference>
<evidence type="ECO:0000256" key="2">
    <source>
        <dbReference type="SAM" id="Phobius"/>
    </source>
</evidence>
<dbReference type="AlphaFoldDB" id="A4IQT8"/>
<dbReference type="NCBIfam" id="NF041554">
    <property type="entry name" value="SA1362_fam"/>
    <property type="match status" value="1"/>
</dbReference>
<evidence type="ECO:0000313" key="4">
    <source>
        <dbReference type="Proteomes" id="UP000001578"/>
    </source>
</evidence>
<feature type="compositionally biased region" description="Basic residues" evidence="1">
    <location>
        <begin position="74"/>
        <end position="101"/>
    </location>
</feature>
<proteinExistence type="predicted"/>
<dbReference type="HOGENOM" id="CLU_148482_0_0_9"/>
<dbReference type="eggNOG" id="ENOG5033DUF">
    <property type="taxonomic scope" value="Bacteria"/>
</dbReference>
<name>A4IQT8_GEOTN</name>
<sequence length="121" mass="14150">MDSLRRRAIHPLVGLMILLGTLGIVYTLFAHPTVLFRQLLFVAMFVAAIYLFYRFVYQRRFDKERLSYLKAVRQSKKLHPRSGRKQPKPAKLKRPLKKRTATPHLTVIDGKKGKKKNRASF</sequence>
<keyword evidence="2" id="KW-0472">Membrane</keyword>
<dbReference type="KEGG" id="gtn:GTNG_2345"/>
<feature type="region of interest" description="Disordered" evidence="1">
    <location>
        <begin position="74"/>
        <end position="121"/>
    </location>
</feature>
<organism evidence="3 4">
    <name type="scientific">Geobacillus thermodenitrificans (strain NG80-2)</name>
    <dbReference type="NCBI Taxonomy" id="420246"/>
    <lineage>
        <taxon>Bacteria</taxon>
        <taxon>Bacillati</taxon>
        <taxon>Bacillota</taxon>
        <taxon>Bacilli</taxon>
        <taxon>Bacillales</taxon>
        <taxon>Anoxybacillaceae</taxon>
        <taxon>Geobacillus</taxon>
    </lineage>
</organism>
<feature type="transmembrane region" description="Helical" evidence="2">
    <location>
        <begin position="35"/>
        <end position="56"/>
    </location>
</feature>
<reference evidence="3 4" key="1">
    <citation type="journal article" date="2007" name="Proc. Natl. Acad. Sci. U.S.A.">
        <title>Genome and proteome of long-chain alkane degrading Geobacillus thermodenitrificans NG80-2 isolated from a deep-subsurface oil reservoir.</title>
        <authorList>
            <person name="Feng L."/>
            <person name="Wang W."/>
            <person name="Cheng J."/>
            <person name="Ren Y."/>
            <person name="Zhao G."/>
            <person name="Gao C."/>
            <person name="Tang Y."/>
            <person name="Liu X."/>
            <person name="Han W."/>
            <person name="Peng X."/>
            <person name="Liu R."/>
            <person name="Wang L."/>
        </authorList>
    </citation>
    <scope>NUCLEOTIDE SEQUENCE [LARGE SCALE GENOMIC DNA]</scope>
    <source>
        <strain evidence="3 4">NG80-2</strain>
    </source>
</reference>
<evidence type="ECO:0000256" key="1">
    <source>
        <dbReference type="SAM" id="MobiDB-lite"/>
    </source>
</evidence>
<accession>A4IQT8</accession>